<accession>A0A8J1T6L8</accession>
<keyword evidence="2" id="KW-1185">Reference proteome</keyword>
<comment type="caution">
    <text evidence="1">The sequence shown here is derived from an EMBL/GenBank/DDBJ whole genome shotgun (WGS) entry which is preliminary data.</text>
</comment>
<protein>
    <submittedName>
        <fullName evidence="1">Uncharacterized protein</fullName>
    </submittedName>
</protein>
<reference evidence="1" key="1">
    <citation type="submission" date="2022-03" db="EMBL/GenBank/DDBJ databases">
        <authorList>
            <person name="Martin C."/>
        </authorList>
    </citation>
    <scope>NUCLEOTIDE SEQUENCE</scope>
</reference>
<name>A0A8J1T6L8_OWEFU</name>
<evidence type="ECO:0000313" key="1">
    <source>
        <dbReference type="EMBL" id="CAH1783975.1"/>
    </source>
</evidence>
<dbReference type="Proteomes" id="UP000749559">
    <property type="component" value="Unassembled WGS sequence"/>
</dbReference>
<organism evidence="1 2">
    <name type="scientific">Owenia fusiformis</name>
    <name type="common">Polychaete worm</name>
    <dbReference type="NCBI Taxonomy" id="6347"/>
    <lineage>
        <taxon>Eukaryota</taxon>
        <taxon>Metazoa</taxon>
        <taxon>Spiralia</taxon>
        <taxon>Lophotrochozoa</taxon>
        <taxon>Annelida</taxon>
        <taxon>Polychaeta</taxon>
        <taxon>Sedentaria</taxon>
        <taxon>Canalipalpata</taxon>
        <taxon>Sabellida</taxon>
        <taxon>Oweniida</taxon>
        <taxon>Oweniidae</taxon>
        <taxon>Owenia</taxon>
    </lineage>
</organism>
<dbReference type="EMBL" id="CAIIXF020000005">
    <property type="protein sequence ID" value="CAH1783975.1"/>
    <property type="molecule type" value="Genomic_DNA"/>
</dbReference>
<sequence length="275" mass="31922">MNQRRLSRSTQLAELDKNTRRIIAAYNNREDEKLRQVEKFIDKEMNTDSKKDRNVNNLRRRSSQLLALQDFYGLNDKGGYNPETSEHDIREYLQLNTNVPTTTTRNRSSSVVVPPNMAADSLSDHTEKLRRISLHGGPDRIRKFSNNGLTRPILVHTDATQLEITKESGSVKDGHRQRRISRTSMDRRTSQLGRPAMDINNHSDIYVETEKPLAAILPPVVLPPIYKVKDQELKYRNYAISGPAKNMSEHEWKDLKYCRYLRPKSIKYRSAQDMQ</sequence>
<gene>
    <name evidence="1" type="ORF">OFUS_LOCUS10242</name>
</gene>
<proteinExistence type="predicted"/>
<evidence type="ECO:0000313" key="2">
    <source>
        <dbReference type="Proteomes" id="UP000749559"/>
    </source>
</evidence>
<dbReference type="AlphaFoldDB" id="A0A8J1T6L8"/>